<dbReference type="EMBL" id="BMGT01000002">
    <property type="protein sequence ID" value="GGG76837.1"/>
    <property type="molecule type" value="Genomic_DNA"/>
</dbReference>
<evidence type="ECO:0000313" key="2">
    <source>
        <dbReference type="Proteomes" id="UP000647241"/>
    </source>
</evidence>
<proteinExistence type="predicted"/>
<dbReference type="Proteomes" id="UP000647241">
    <property type="component" value="Unassembled WGS sequence"/>
</dbReference>
<reference evidence="1" key="1">
    <citation type="journal article" date="2014" name="Int. J. Syst. Evol. Microbiol.">
        <title>Complete genome sequence of Corynebacterium casei LMG S-19264T (=DSM 44701T), isolated from a smear-ripened cheese.</title>
        <authorList>
            <consortium name="US DOE Joint Genome Institute (JGI-PGF)"/>
            <person name="Walter F."/>
            <person name="Albersmeier A."/>
            <person name="Kalinowski J."/>
            <person name="Ruckert C."/>
        </authorList>
    </citation>
    <scope>NUCLEOTIDE SEQUENCE</scope>
    <source>
        <strain evidence="1">CGMCC 1.12997</strain>
    </source>
</reference>
<keyword evidence="2" id="KW-1185">Reference proteome</keyword>
<accession>A0A917M5S8</accession>
<sequence>MACVTNLAMSQTESACCRSMHGQCGEMAKMGCCQTVVHNDSPQVATETATLTVHWTSLAQGDSLATPVVLDNPARQMSLAEHSPPGLLIARTTVLRI</sequence>
<dbReference type="AlphaFoldDB" id="A0A917M5S8"/>
<protein>
    <submittedName>
        <fullName evidence="1">Uncharacterized protein</fullName>
    </submittedName>
</protein>
<reference evidence="1" key="2">
    <citation type="submission" date="2020-09" db="EMBL/GenBank/DDBJ databases">
        <authorList>
            <person name="Sun Q."/>
            <person name="Zhou Y."/>
        </authorList>
    </citation>
    <scope>NUCLEOTIDE SEQUENCE</scope>
    <source>
        <strain evidence="1">CGMCC 1.12997</strain>
    </source>
</reference>
<evidence type="ECO:0000313" key="1">
    <source>
        <dbReference type="EMBL" id="GGG76837.1"/>
    </source>
</evidence>
<comment type="caution">
    <text evidence="1">The sequence shown here is derived from an EMBL/GenBank/DDBJ whole genome shotgun (WGS) entry which is preliminary data.</text>
</comment>
<organism evidence="1 2">
    <name type="scientific">Edaphobacter dinghuensis</name>
    <dbReference type="NCBI Taxonomy" id="1560005"/>
    <lineage>
        <taxon>Bacteria</taxon>
        <taxon>Pseudomonadati</taxon>
        <taxon>Acidobacteriota</taxon>
        <taxon>Terriglobia</taxon>
        <taxon>Terriglobales</taxon>
        <taxon>Acidobacteriaceae</taxon>
        <taxon>Edaphobacter</taxon>
    </lineage>
</organism>
<name>A0A917M5S8_9BACT</name>
<gene>
    <name evidence="1" type="ORF">GCM10011585_19780</name>
</gene>